<sequence>MKKHSLSTILVLIILYTVLISTVLFVLYPVAFTVGAAFTKTNSLAATSISPIPKEPSVYQFKRLLTPADKKSSKAQPMCAAPTMLNGTAIPSKLRCSMFF</sequence>
<evidence type="ECO:0000256" key="2">
    <source>
        <dbReference type="ARBA" id="ARBA00022692"/>
    </source>
</evidence>
<dbReference type="GO" id="GO:0016020">
    <property type="term" value="C:membrane"/>
    <property type="evidence" value="ECO:0007669"/>
    <property type="project" value="UniProtKB-SubCell"/>
</dbReference>
<keyword evidence="2 5" id="KW-0812">Transmembrane</keyword>
<feature type="transmembrane region" description="Helical" evidence="5">
    <location>
        <begin position="9"/>
        <end position="31"/>
    </location>
</feature>
<keyword evidence="4 5" id="KW-0472">Membrane</keyword>
<proteinExistence type="predicted"/>
<dbReference type="EMBL" id="ATFC01000002">
    <property type="protein sequence ID" value="EPF47611.1"/>
    <property type="molecule type" value="Genomic_DNA"/>
</dbReference>
<keyword evidence="3 5" id="KW-1133">Transmembrane helix</keyword>
<evidence type="ECO:0000256" key="3">
    <source>
        <dbReference type="ARBA" id="ARBA00022989"/>
    </source>
</evidence>
<dbReference type="InterPro" id="IPR035906">
    <property type="entry name" value="MetI-like_sf"/>
</dbReference>
<reference evidence="6 7" key="1">
    <citation type="submission" date="2013-04" db="EMBL/GenBank/DDBJ databases">
        <title>The Genome Sequence of Treponema vincentii F0403.</title>
        <authorList>
            <consortium name="The Broad Institute Genomics Platform"/>
            <person name="Earl A."/>
            <person name="Ward D."/>
            <person name="Feldgarden M."/>
            <person name="Gevers D."/>
            <person name="Leonetti C."/>
            <person name="Izard J."/>
            <person name="Walker B."/>
            <person name="Young S."/>
            <person name="Zeng Q."/>
            <person name="Gargeya S."/>
            <person name="Fitzgerald M."/>
            <person name="Haas B."/>
            <person name="Abouelleil A."/>
            <person name="Allen A.W."/>
            <person name="Alvarado L."/>
            <person name="Arachchi H.M."/>
            <person name="Berlin A.M."/>
            <person name="Chapman S.B."/>
            <person name="Gainer-Dewar J."/>
            <person name="Goldberg J."/>
            <person name="Griggs A."/>
            <person name="Gujja S."/>
            <person name="Hansen M."/>
            <person name="Howarth C."/>
            <person name="Imamovic A."/>
            <person name="Ireland A."/>
            <person name="Larimer J."/>
            <person name="McCowan C."/>
            <person name="Murphy C."/>
            <person name="Pearson M."/>
            <person name="Poon T.W."/>
            <person name="Priest M."/>
            <person name="Roberts A."/>
            <person name="Saif S."/>
            <person name="Shea T."/>
            <person name="Sisk P."/>
            <person name="Sykes S."/>
            <person name="Wortman J."/>
            <person name="Nusbaum C."/>
            <person name="Birren B."/>
        </authorList>
    </citation>
    <scope>NUCLEOTIDE SEQUENCE [LARGE SCALE GENOMIC DNA]</scope>
    <source>
        <strain evidence="6 7">F0403</strain>
    </source>
</reference>
<dbReference type="HOGENOM" id="CLU_2304806_0_0_12"/>
<name>S3LDS8_9SPIR</name>
<protein>
    <recommendedName>
        <fullName evidence="8">ABC transmembrane type-1 domain-containing protein</fullName>
    </recommendedName>
</protein>
<evidence type="ECO:0000256" key="4">
    <source>
        <dbReference type="ARBA" id="ARBA00023136"/>
    </source>
</evidence>
<evidence type="ECO:0000313" key="6">
    <source>
        <dbReference type="EMBL" id="EPF47611.1"/>
    </source>
</evidence>
<organism evidence="6 7">
    <name type="scientific">Treponema vincentii F0403</name>
    <dbReference type="NCBI Taxonomy" id="1125702"/>
    <lineage>
        <taxon>Bacteria</taxon>
        <taxon>Pseudomonadati</taxon>
        <taxon>Spirochaetota</taxon>
        <taxon>Spirochaetia</taxon>
        <taxon>Spirochaetales</taxon>
        <taxon>Treponemataceae</taxon>
        <taxon>Treponema</taxon>
    </lineage>
</organism>
<keyword evidence="7" id="KW-1185">Reference proteome</keyword>
<gene>
    <name evidence="6" type="ORF">HMPREF1222_00513</name>
</gene>
<dbReference type="AlphaFoldDB" id="S3LDS8"/>
<accession>S3LDS8</accession>
<dbReference type="GeneID" id="301462661"/>
<dbReference type="PATRIC" id="fig|1125702.3.peg.536"/>
<comment type="caution">
    <text evidence="6">The sequence shown here is derived from an EMBL/GenBank/DDBJ whole genome shotgun (WGS) entry which is preliminary data.</text>
</comment>
<evidence type="ECO:0000256" key="1">
    <source>
        <dbReference type="ARBA" id="ARBA00004141"/>
    </source>
</evidence>
<evidence type="ECO:0000313" key="7">
    <source>
        <dbReference type="Proteomes" id="UP000014605"/>
    </source>
</evidence>
<dbReference type="RefSeq" id="WP_016518078.1">
    <property type="nucleotide sequence ID" value="NZ_KE332512.1"/>
</dbReference>
<dbReference type="Proteomes" id="UP000014605">
    <property type="component" value="Unassembled WGS sequence"/>
</dbReference>
<evidence type="ECO:0000256" key="5">
    <source>
        <dbReference type="SAM" id="Phobius"/>
    </source>
</evidence>
<comment type="subcellular location">
    <subcellularLocation>
        <location evidence="1">Membrane</location>
        <topology evidence="1">Multi-pass membrane protein</topology>
    </subcellularLocation>
</comment>
<dbReference type="Gene3D" id="1.10.3720.10">
    <property type="entry name" value="MetI-like"/>
    <property type="match status" value="1"/>
</dbReference>
<evidence type="ECO:0008006" key="8">
    <source>
        <dbReference type="Google" id="ProtNLM"/>
    </source>
</evidence>